<proteinExistence type="predicted"/>
<dbReference type="RefSeq" id="WP_380036458.1">
    <property type="nucleotide sequence ID" value="NZ_JBHSEH010000004.1"/>
</dbReference>
<gene>
    <name evidence="1" type="ORF">ACFOZ9_03500</name>
</gene>
<keyword evidence="2" id="KW-1185">Reference proteome</keyword>
<dbReference type="Proteomes" id="UP001595998">
    <property type="component" value="Unassembled WGS sequence"/>
</dbReference>
<evidence type="ECO:0000313" key="1">
    <source>
        <dbReference type="EMBL" id="MFC4425264.1"/>
    </source>
</evidence>
<comment type="caution">
    <text evidence="1">The sequence shown here is derived from an EMBL/GenBank/DDBJ whole genome shotgun (WGS) entry which is preliminary data.</text>
</comment>
<reference evidence="2" key="1">
    <citation type="journal article" date="2019" name="Int. J. Syst. Evol. Microbiol.">
        <title>The Global Catalogue of Microorganisms (GCM) 10K type strain sequencing project: providing services to taxonomists for standard genome sequencing and annotation.</title>
        <authorList>
            <consortium name="The Broad Institute Genomics Platform"/>
            <consortium name="The Broad Institute Genome Sequencing Center for Infectious Disease"/>
            <person name="Wu L."/>
            <person name="Ma J."/>
        </authorList>
    </citation>
    <scope>NUCLEOTIDE SEQUENCE [LARGE SCALE GENOMIC DNA]</scope>
    <source>
        <strain evidence="2">CCUG 56029</strain>
    </source>
</reference>
<accession>A0ABV8XK24</accession>
<evidence type="ECO:0000313" key="2">
    <source>
        <dbReference type="Proteomes" id="UP001595998"/>
    </source>
</evidence>
<sequence length="277" mass="29609">MHQRAGPVNGEALALWLGLQLPDAPVQERHPRAPLKGDGGLVTVGASTWFMNGENAPDGLGNATATINVGDIKGTEDGKTLFNLGPVKAESEIKSDAKFVSSSVRYHVAKATFEDKSLDNMNLQVTLSRLDRQALAQLSKLDMENENFDPEALNPIIEAILKGAPALSIDRFSIGSGQDEVMLNAKAALKAGANVDWSDLMLNPEGLMSMLKVQAHAEGEAQAFEALGERFAPGKEEVGAMLQMGQEQGMLVKKGSRLMTDEQLDDSGVKVNGVPMQ</sequence>
<name>A0ABV8XK24_9DEIO</name>
<organism evidence="1 2">
    <name type="scientific">Deinococcus navajonensis</name>
    <dbReference type="NCBI Taxonomy" id="309884"/>
    <lineage>
        <taxon>Bacteria</taxon>
        <taxon>Thermotogati</taxon>
        <taxon>Deinococcota</taxon>
        <taxon>Deinococci</taxon>
        <taxon>Deinococcales</taxon>
        <taxon>Deinococcaceae</taxon>
        <taxon>Deinococcus</taxon>
    </lineage>
</organism>
<protein>
    <submittedName>
        <fullName evidence="1">DUF945 family protein</fullName>
    </submittedName>
</protein>
<dbReference type="InterPro" id="IPR010352">
    <property type="entry name" value="DUF945"/>
</dbReference>
<dbReference type="EMBL" id="JBHSEH010000004">
    <property type="protein sequence ID" value="MFC4425264.1"/>
    <property type="molecule type" value="Genomic_DNA"/>
</dbReference>
<dbReference type="Pfam" id="PF06097">
    <property type="entry name" value="DUF945"/>
    <property type="match status" value="1"/>
</dbReference>